<dbReference type="Proteomes" id="UP001274896">
    <property type="component" value="Unassembled WGS sequence"/>
</dbReference>
<evidence type="ECO:0000313" key="2">
    <source>
        <dbReference type="Proteomes" id="UP001274896"/>
    </source>
</evidence>
<comment type="caution">
    <text evidence="1">The sequence shown here is derived from an EMBL/GenBank/DDBJ whole genome shotgun (WGS) entry which is preliminary data.</text>
</comment>
<organism evidence="1 2">
    <name type="scientific">Hemibagrus guttatus</name>
    <dbReference type="NCBI Taxonomy" id="175788"/>
    <lineage>
        <taxon>Eukaryota</taxon>
        <taxon>Metazoa</taxon>
        <taxon>Chordata</taxon>
        <taxon>Craniata</taxon>
        <taxon>Vertebrata</taxon>
        <taxon>Euteleostomi</taxon>
        <taxon>Actinopterygii</taxon>
        <taxon>Neopterygii</taxon>
        <taxon>Teleostei</taxon>
        <taxon>Ostariophysi</taxon>
        <taxon>Siluriformes</taxon>
        <taxon>Bagridae</taxon>
        <taxon>Hemibagrus</taxon>
    </lineage>
</organism>
<dbReference type="AlphaFoldDB" id="A0AAE0VGB7"/>
<dbReference type="EMBL" id="JAUCMX010000001">
    <property type="protein sequence ID" value="KAK3557555.1"/>
    <property type="molecule type" value="Genomic_DNA"/>
</dbReference>
<gene>
    <name evidence="1" type="ORF">QTP70_030485</name>
</gene>
<protein>
    <submittedName>
        <fullName evidence="1">Uncharacterized protein</fullName>
    </submittedName>
</protein>
<keyword evidence="2" id="KW-1185">Reference proteome</keyword>
<sequence>MAVGESVGCENIVLASRMNKAGVVFVKDRELVHQLIEDRIRGTKSLPVYTGHWTMRKLGPVETGQRGTLEQEVVWGSQMLLKGRTLTKPLQELMH</sequence>
<evidence type="ECO:0000313" key="1">
    <source>
        <dbReference type="EMBL" id="KAK3557555.1"/>
    </source>
</evidence>
<name>A0AAE0VGB7_9TELE</name>
<accession>A0AAE0VGB7</accession>
<proteinExistence type="predicted"/>
<reference evidence="1" key="1">
    <citation type="submission" date="2023-06" db="EMBL/GenBank/DDBJ databases">
        <title>Male Hemibagrus guttatus genome.</title>
        <authorList>
            <person name="Bian C."/>
        </authorList>
    </citation>
    <scope>NUCLEOTIDE SEQUENCE</scope>
    <source>
        <strain evidence="1">Male_cb2023</strain>
        <tissue evidence="1">Muscle</tissue>
    </source>
</reference>